<dbReference type="CDD" id="cd00519">
    <property type="entry name" value="Lipase_3"/>
    <property type="match status" value="1"/>
</dbReference>
<dbReference type="EMBL" id="LUGH01000611">
    <property type="protein sequence ID" value="OBZ83740.1"/>
    <property type="molecule type" value="Genomic_DNA"/>
</dbReference>
<comment type="caution">
    <text evidence="3">The sequence shown here is derived from an EMBL/GenBank/DDBJ whole genome shotgun (WGS) entry which is preliminary data.</text>
</comment>
<proteinExistence type="predicted"/>
<dbReference type="PANTHER" id="PTHR45856">
    <property type="entry name" value="ALPHA/BETA-HYDROLASES SUPERFAMILY PROTEIN"/>
    <property type="match status" value="1"/>
</dbReference>
<feature type="signal peptide" evidence="1">
    <location>
        <begin position="1"/>
        <end position="27"/>
    </location>
</feature>
<evidence type="ECO:0000256" key="1">
    <source>
        <dbReference type="SAM" id="SignalP"/>
    </source>
</evidence>
<evidence type="ECO:0000259" key="2">
    <source>
        <dbReference type="Pfam" id="PF01764"/>
    </source>
</evidence>
<organism evidence="3 4">
    <name type="scientific">Choanephora cucurbitarum</name>
    <dbReference type="NCBI Taxonomy" id="101091"/>
    <lineage>
        <taxon>Eukaryota</taxon>
        <taxon>Fungi</taxon>
        <taxon>Fungi incertae sedis</taxon>
        <taxon>Mucoromycota</taxon>
        <taxon>Mucoromycotina</taxon>
        <taxon>Mucoromycetes</taxon>
        <taxon>Mucorales</taxon>
        <taxon>Mucorineae</taxon>
        <taxon>Choanephoraceae</taxon>
        <taxon>Choanephoroideae</taxon>
        <taxon>Choanephora</taxon>
    </lineage>
</organism>
<dbReference type="GO" id="GO:0006629">
    <property type="term" value="P:lipid metabolic process"/>
    <property type="evidence" value="ECO:0007669"/>
    <property type="project" value="InterPro"/>
</dbReference>
<sequence>MVAFTSVSQGVNLFLIATCLLAGSTHAAPTKSNSSSVEFVLPDRIPSRTEPVALPAVIHDVETANIKANKEWYAKHGGSFKFDKRATSTVYGLTMEAPSDAPPLTLLAADNTVTATAAQVALFKKYAGIASAAYCDTVTSSKTWTCTQCKVAAPGSVVLAGFNVGSDTVGFVARSDSDKTIYLGFRGSKTVSNWVTNLNTVLTTYSAVSGTKVHKGFYTAAKSAIDSYFPVIQKQLDSYPSYKVVVTGHSLGGALATLAGMELYQREKRLGPSNLSIYTIGQPRVGDPAFAYYVQGTGITVSRSVNERDIVPHVPPANFGFLHPGSEAWTKDTGSVQICTNTVESDKCSNSIVPFTSISDHLTYYGISQGGC</sequence>
<dbReference type="PANTHER" id="PTHR45856:SF11">
    <property type="entry name" value="FUNGAL LIPASE-LIKE DOMAIN-CONTAINING PROTEIN"/>
    <property type="match status" value="1"/>
</dbReference>
<dbReference type="SUPFAM" id="SSF53474">
    <property type="entry name" value="alpha/beta-Hydrolases"/>
    <property type="match status" value="1"/>
</dbReference>
<dbReference type="Pfam" id="PF01764">
    <property type="entry name" value="Lipase_3"/>
    <property type="match status" value="1"/>
</dbReference>
<dbReference type="InterPro" id="IPR029058">
    <property type="entry name" value="AB_hydrolase_fold"/>
</dbReference>
<dbReference type="InterPro" id="IPR051218">
    <property type="entry name" value="Sec_MonoDiacylglyc_Lipase"/>
</dbReference>
<keyword evidence="4" id="KW-1185">Reference proteome</keyword>
<accession>A0A1C7N3U8</accession>
<evidence type="ECO:0000313" key="4">
    <source>
        <dbReference type="Proteomes" id="UP000093000"/>
    </source>
</evidence>
<protein>
    <submittedName>
        <fullName evidence="3">Lipase</fullName>
    </submittedName>
</protein>
<evidence type="ECO:0000313" key="3">
    <source>
        <dbReference type="EMBL" id="OBZ83740.1"/>
    </source>
</evidence>
<name>A0A1C7N3U8_9FUNG</name>
<reference evidence="3 4" key="1">
    <citation type="submission" date="2016-03" db="EMBL/GenBank/DDBJ databases">
        <title>Choanephora cucurbitarum.</title>
        <authorList>
            <person name="Min B."/>
            <person name="Park H."/>
            <person name="Park J.-H."/>
            <person name="Shin H.-D."/>
            <person name="Choi I.-G."/>
        </authorList>
    </citation>
    <scope>NUCLEOTIDE SEQUENCE [LARGE SCALE GENOMIC DNA]</scope>
    <source>
        <strain evidence="3 4">KUS-F28377</strain>
    </source>
</reference>
<feature type="domain" description="Fungal lipase-type" evidence="2">
    <location>
        <begin position="183"/>
        <end position="318"/>
    </location>
</feature>
<dbReference type="InParanoid" id="A0A1C7N3U8"/>
<dbReference type="AlphaFoldDB" id="A0A1C7N3U8"/>
<dbReference type="OrthoDB" id="438440at2759"/>
<dbReference type="InterPro" id="IPR002921">
    <property type="entry name" value="Fungal_lipase-type"/>
</dbReference>
<dbReference type="Proteomes" id="UP000093000">
    <property type="component" value="Unassembled WGS sequence"/>
</dbReference>
<gene>
    <name evidence="3" type="primary">LIP_6</name>
    <name evidence="3" type="ORF">A0J61_08210</name>
</gene>
<feature type="chain" id="PRO_5008889461" evidence="1">
    <location>
        <begin position="28"/>
        <end position="372"/>
    </location>
</feature>
<dbReference type="Gene3D" id="3.40.50.1820">
    <property type="entry name" value="alpha/beta hydrolase"/>
    <property type="match status" value="1"/>
</dbReference>
<keyword evidence="1" id="KW-0732">Signal</keyword>